<feature type="domain" description="SHSP" evidence="1">
    <location>
        <begin position="1"/>
        <end position="88"/>
    </location>
</feature>
<dbReference type="InterPro" id="IPR002068">
    <property type="entry name" value="A-crystallin/Hsp20_dom"/>
</dbReference>
<dbReference type="InterPro" id="IPR008978">
    <property type="entry name" value="HSP20-like_chaperone"/>
</dbReference>
<gene>
    <name evidence="2" type="primary">hspX_2</name>
    <name evidence="2" type="ORF">SDC9_153139</name>
</gene>
<accession>A0A645EV38</accession>
<name>A0A645EV38_9ZZZZ</name>
<dbReference type="InterPro" id="IPR031107">
    <property type="entry name" value="Small_HSP"/>
</dbReference>
<dbReference type="Pfam" id="PF00011">
    <property type="entry name" value="HSP20"/>
    <property type="match status" value="1"/>
</dbReference>
<dbReference type="Gene3D" id="2.60.40.790">
    <property type="match status" value="1"/>
</dbReference>
<comment type="caution">
    <text evidence="2">The sequence shown here is derived from an EMBL/GenBank/DDBJ whole genome shotgun (WGS) entry which is preliminary data.</text>
</comment>
<sequence length="88" mass="10106">MEKGDFKISVNQGILSISSEKKMENETKEGEQFTRREFSYQSFCRSFSLPLSVDSEKIAAKYDNGILTVSIPKREEAKPKPERTIEIE</sequence>
<organism evidence="2">
    <name type="scientific">bioreactor metagenome</name>
    <dbReference type="NCBI Taxonomy" id="1076179"/>
    <lineage>
        <taxon>unclassified sequences</taxon>
        <taxon>metagenomes</taxon>
        <taxon>ecological metagenomes</taxon>
    </lineage>
</organism>
<proteinExistence type="predicted"/>
<evidence type="ECO:0000259" key="1">
    <source>
        <dbReference type="PROSITE" id="PS01031"/>
    </source>
</evidence>
<dbReference type="AlphaFoldDB" id="A0A645EV38"/>
<reference evidence="2" key="1">
    <citation type="submission" date="2019-08" db="EMBL/GenBank/DDBJ databases">
        <authorList>
            <person name="Kucharzyk K."/>
            <person name="Murdoch R.W."/>
            <person name="Higgins S."/>
            <person name="Loffler F."/>
        </authorList>
    </citation>
    <scope>NUCLEOTIDE SEQUENCE</scope>
</reference>
<dbReference type="PANTHER" id="PTHR11527">
    <property type="entry name" value="HEAT-SHOCK PROTEIN 20 FAMILY MEMBER"/>
    <property type="match status" value="1"/>
</dbReference>
<dbReference type="PROSITE" id="PS01031">
    <property type="entry name" value="SHSP"/>
    <property type="match status" value="1"/>
</dbReference>
<dbReference type="SUPFAM" id="SSF49764">
    <property type="entry name" value="HSP20-like chaperones"/>
    <property type="match status" value="1"/>
</dbReference>
<dbReference type="EMBL" id="VSSQ01051784">
    <property type="protein sequence ID" value="MPN05885.1"/>
    <property type="molecule type" value="Genomic_DNA"/>
</dbReference>
<evidence type="ECO:0000313" key="2">
    <source>
        <dbReference type="EMBL" id="MPN05885.1"/>
    </source>
</evidence>
<dbReference type="CDD" id="cd06464">
    <property type="entry name" value="ACD_sHsps-like"/>
    <property type="match status" value="1"/>
</dbReference>
<protein>
    <submittedName>
        <fullName evidence="2">Alpha-crystallin</fullName>
    </submittedName>
</protein>